<name>A0ABP8MPR6_9BACT</name>
<evidence type="ECO:0000259" key="2">
    <source>
        <dbReference type="Pfam" id="PF18990"/>
    </source>
</evidence>
<feature type="domain" description="DUF5723" evidence="2">
    <location>
        <begin position="50"/>
        <end position="438"/>
    </location>
</feature>
<proteinExistence type="predicted"/>
<dbReference type="Proteomes" id="UP001501410">
    <property type="component" value="Unassembled WGS sequence"/>
</dbReference>
<evidence type="ECO:0000313" key="4">
    <source>
        <dbReference type="Proteomes" id="UP001501410"/>
    </source>
</evidence>
<sequence length="469" mass="50617">MLHLSKTNLMYRPILRALALTTLPLLAAGQQLSGFRTDNYAGVNAAFFNPASLSSSPYKVDVGIAGMDGNISNKTAPLGFGNSYNLDDSADVDKIAGISKPNSLVGQASLYLPSVSLKINDRFSIALLSRMRAIPQVINLDGKLIRSINGSVGESGVTISLDGNSNMQIATNVFMDIGVAGSYVLYNEDGHYFSAGATLKYIGGVSNLYMQLNNIKGSVAIDSNGNSYVSQASGSAAIGMGGVDLSADNAGFGIKASGLGADLGISYEYRDADMDEESDIPYLFKAGVALTDIGSIKYKAQTDYTHAYTINIPAGSNFPLSTFDGVAVKDIPAKMDQYPAYFQKTSGLNNSTYRVAMPHALQLSGDYRAVRHFYIAFNAQMALNNKSQPYNPQLPSYYWITPRFETRHFAAYMPICVSTLSGFNMGLGFRAGPVYAGSNSLMRMIAGNSRQLDFYLGFRFGFRYHQSEE</sequence>
<dbReference type="EMBL" id="BAABEZ010000022">
    <property type="protein sequence ID" value="GAA4453369.1"/>
    <property type="molecule type" value="Genomic_DNA"/>
</dbReference>
<organism evidence="3 4">
    <name type="scientific">Rurimicrobium arvi</name>
    <dbReference type="NCBI Taxonomy" id="2049916"/>
    <lineage>
        <taxon>Bacteria</taxon>
        <taxon>Pseudomonadati</taxon>
        <taxon>Bacteroidota</taxon>
        <taxon>Chitinophagia</taxon>
        <taxon>Chitinophagales</taxon>
        <taxon>Chitinophagaceae</taxon>
        <taxon>Rurimicrobium</taxon>
    </lineage>
</organism>
<protein>
    <recommendedName>
        <fullName evidence="2">DUF5723 domain-containing protein</fullName>
    </recommendedName>
</protein>
<evidence type="ECO:0000313" key="3">
    <source>
        <dbReference type="EMBL" id="GAA4453369.1"/>
    </source>
</evidence>
<dbReference type="Pfam" id="PF18990">
    <property type="entry name" value="DUF5723"/>
    <property type="match status" value="1"/>
</dbReference>
<evidence type="ECO:0000256" key="1">
    <source>
        <dbReference type="SAM" id="SignalP"/>
    </source>
</evidence>
<reference evidence="4" key="1">
    <citation type="journal article" date="2019" name="Int. J. Syst. Evol. Microbiol.">
        <title>The Global Catalogue of Microorganisms (GCM) 10K type strain sequencing project: providing services to taxonomists for standard genome sequencing and annotation.</title>
        <authorList>
            <consortium name="The Broad Institute Genomics Platform"/>
            <consortium name="The Broad Institute Genome Sequencing Center for Infectious Disease"/>
            <person name="Wu L."/>
            <person name="Ma J."/>
        </authorList>
    </citation>
    <scope>NUCLEOTIDE SEQUENCE [LARGE SCALE GENOMIC DNA]</scope>
    <source>
        <strain evidence="4">JCM 31921</strain>
    </source>
</reference>
<keyword evidence="4" id="KW-1185">Reference proteome</keyword>
<accession>A0ABP8MPR6</accession>
<dbReference type="InterPro" id="IPR043781">
    <property type="entry name" value="DUF5723"/>
</dbReference>
<comment type="caution">
    <text evidence="3">The sequence shown here is derived from an EMBL/GenBank/DDBJ whole genome shotgun (WGS) entry which is preliminary data.</text>
</comment>
<feature type="signal peptide" evidence="1">
    <location>
        <begin position="1"/>
        <end position="27"/>
    </location>
</feature>
<gene>
    <name evidence="3" type="ORF">GCM10023092_13590</name>
</gene>
<keyword evidence="1" id="KW-0732">Signal</keyword>
<feature type="chain" id="PRO_5046060991" description="DUF5723 domain-containing protein" evidence="1">
    <location>
        <begin position="28"/>
        <end position="469"/>
    </location>
</feature>